<accession>A0A679IYF0</accession>
<gene>
    <name evidence="3" type="ORF">VVAX_01213</name>
</gene>
<dbReference type="AlphaFoldDB" id="A0A679IYF0"/>
<dbReference type="GO" id="GO:0005737">
    <property type="term" value="C:cytoplasm"/>
    <property type="evidence" value="ECO:0007669"/>
    <property type="project" value="UniProtKB-SubCell"/>
</dbReference>
<dbReference type="RefSeq" id="WP_339088914.1">
    <property type="nucleotide sequence ID" value="NZ_LR743507.1"/>
</dbReference>
<name>A0A679IYF0_VARPD</name>
<evidence type="ECO:0000313" key="3">
    <source>
        <dbReference type="EMBL" id="CAA2101365.1"/>
    </source>
</evidence>
<dbReference type="EMBL" id="LR743507">
    <property type="protein sequence ID" value="CAA2101365.1"/>
    <property type="molecule type" value="Genomic_DNA"/>
</dbReference>
<organism evidence="3">
    <name type="scientific">Variovorax paradoxus</name>
    <dbReference type="NCBI Taxonomy" id="34073"/>
    <lineage>
        <taxon>Bacteria</taxon>
        <taxon>Pseudomonadati</taxon>
        <taxon>Pseudomonadota</taxon>
        <taxon>Betaproteobacteria</taxon>
        <taxon>Burkholderiales</taxon>
        <taxon>Comamonadaceae</taxon>
        <taxon>Variovorax</taxon>
    </lineage>
</organism>
<keyword evidence="2" id="KW-0963">Cytoplasm</keyword>
<comment type="subcellular location">
    <subcellularLocation>
        <location evidence="1">Cytoplasm</location>
    </subcellularLocation>
</comment>
<dbReference type="InterPro" id="IPR044159">
    <property type="entry name" value="IQM"/>
</dbReference>
<reference evidence="3" key="1">
    <citation type="submission" date="2019-12" db="EMBL/GenBank/DDBJ databases">
        <authorList>
            <person name="Cremers G."/>
        </authorList>
    </citation>
    <scope>NUCLEOTIDE SEQUENCE</scope>
    <source>
        <strain evidence="3">Vvax</strain>
    </source>
</reference>
<sequence>MSAIPTLQEWKLAREISLGDPPLSSQEIAVIESLDFLVEQFNSLRHADIEDHKLTKALIALHITFATNFWLRKQDTKFKTGPTHFVGQTRIRSTSKLTAPITTLRKQSIEKWTKFLKFSMEIKEEELADNSYLWGLIYEEDLAIGVSNKSEDGIDDRAYLGGMPKFSEKATRVRYKARFRHGLLWRSKSLFPKDEVEFTVYDSTTCNEAESNDGLVHYAMDMRGRIYIGYRKDVAFFHSAFTEKDYVLCAGKMEVKNGQITFVNNASGHYFPQGKNLVTLLHRLRVYGVNLDKVLVGSWSGEHQFMAKTILEHLGFPNT</sequence>
<dbReference type="PANTHER" id="PTHR31250">
    <property type="entry name" value="IQ DOMAIN-CONTAINING PROTEIN IQM3"/>
    <property type="match status" value="1"/>
</dbReference>
<protein>
    <submittedName>
        <fullName evidence="3">Uncharacterized protein</fullName>
    </submittedName>
</protein>
<proteinExistence type="predicted"/>
<evidence type="ECO:0000256" key="1">
    <source>
        <dbReference type="ARBA" id="ARBA00004496"/>
    </source>
</evidence>
<evidence type="ECO:0000256" key="2">
    <source>
        <dbReference type="ARBA" id="ARBA00022490"/>
    </source>
</evidence>
<dbReference type="PANTHER" id="PTHR31250:SF27">
    <property type="entry name" value="IQ DOMAIN-CONTAINING PROTEIN IQM5"/>
    <property type="match status" value="1"/>
</dbReference>